<evidence type="ECO:0000313" key="2">
    <source>
        <dbReference type="Proteomes" id="UP001358586"/>
    </source>
</evidence>
<gene>
    <name evidence="1" type="ORF">PVK06_043478</name>
</gene>
<proteinExistence type="predicted"/>
<dbReference type="PANTHER" id="PTHR31587">
    <property type="entry name" value="TRANSMEMBRANE PROTEIN (DUF2215)"/>
    <property type="match status" value="1"/>
</dbReference>
<dbReference type="EMBL" id="JARKNE010000012">
    <property type="protein sequence ID" value="KAK5775576.1"/>
    <property type="molecule type" value="Genomic_DNA"/>
</dbReference>
<accession>A0ABR0MNI8</accession>
<protein>
    <submittedName>
        <fullName evidence="1">Uncharacterized protein</fullName>
    </submittedName>
</protein>
<comment type="caution">
    <text evidence="1">The sequence shown here is derived from an EMBL/GenBank/DDBJ whole genome shotgun (WGS) entry which is preliminary data.</text>
</comment>
<reference evidence="1 2" key="1">
    <citation type="submission" date="2023-03" db="EMBL/GenBank/DDBJ databases">
        <title>WGS of Gossypium arboreum.</title>
        <authorList>
            <person name="Yu D."/>
        </authorList>
    </citation>
    <scope>NUCLEOTIDE SEQUENCE [LARGE SCALE GENOMIC DNA]</scope>
    <source>
        <tissue evidence="1">Leaf</tissue>
    </source>
</reference>
<keyword evidence="2" id="KW-1185">Reference proteome</keyword>
<organism evidence="1 2">
    <name type="scientific">Gossypium arboreum</name>
    <name type="common">Tree cotton</name>
    <name type="synonym">Gossypium nanking</name>
    <dbReference type="NCBI Taxonomy" id="29729"/>
    <lineage>
        <taxon>Eukaryota</taxon>
        <taxon>Viridiplantae</taxon>
        <taxon>Streptophyta</taxon>
        <taxon>Embryophyta</taxon>
        <taxon>Tracheophyta</taxon>
        <taxon>Spermatophyta</taxon>
        <taxon>Magnoliopsida</taxon>
        <taxon>eudicotyledons</taxon>
        <taxon>Gunneridae</taxon>
        <taxon>Pentapetalae</taxon>
        <taxon>rosids</taxon>
        <taxon>malvids</taxon>
        <taxon>Malvales</taxon>
        <taxon>Malvaceae</taxon>
        <taxon>Malvoideae</taxon>
        <taxon>Gossypium</taxon>
    </lineage>
</organism>
<evidence type="ECO:0000313" key="1">
    <source>
        <dbReference type="EMBL" id="KAK5775576.1"/>
    </source>
</evidence>
<dbReference type="Proteomes" id="UP001358586">
    <property type="component" value="Chromosome 12"/>
</dbReference>
<sequence>MYKKPEDINFLNQWYKHFPLAFCNTSLQGTTKASLSQLPDMDSFPSIFHNTLKRKNLSKGEWEKFTSGSTKKAIEELDSSSNFSKWEAANGEKIIAMARSSLSNAFARSHCWWFLWS</sequence>
<name>A0ABR0MNI8_GOSAR</name>
<dbReference type="PANTHER" id="PTHR31587:SF4">
    <property type="entry name" value="TRANSMEMBRANE PROTEIN (DUF2215)"/>
    <property type="match status" value="1"/>
</dbReference>